<gene>
    <name evidence="1" type="ORF">LECACI_7A007634</name>
</gene>
<dbReference type="Proteomes" id="UP001296104">
    <property type="component" value="Unassembled WGS sequence"/>
</dbReference>
<accession>A0AAI8Z4T2</accession>
<keyword evidence="2" id="KW-1185">Reference proteome</keyword>
<organism evidence="1 2">
    <name type="scientific">Lecanosticta acicola</name>
    <dbReference type="NCBI Taxonomy" id="111012"/>
    <lineage>
        <taxon>Eukaryota</taxon>
        <taxon>Fungi</taxon>
        <taxon>Dikarya</taxon>
        <taxon>Ascomycota</taxon>
        <taxon>Pezizomycotina</taxon>
        <taxon>Dothideomycetes</taxon>
        <taxon>Dothideomycetidae</taxon>
        <taxon>Mycosphaerellales</taxon>
        <taxon>Mycosphaerellaceae</taxon>
        <taxon>Lecanosticta</taxon>
    </lineage>
</organism>
<proteinExistence type="predicted"/>
<dbReference type="EMBL" id="CAVMBE010000064">
    <property type="protein sequence ID" value="CAK4032476.1"/>
    <property type="molecule type" value="Genomic_DNA"/>
</dbReference>
<sequence>MHSSSRTWVAPHAVKQKTLTRLNGHREKFCRNSVAWELNFDIEKHRLEVNKAMQKEFHNRDARIDKEIEQRKQYLKLEPYYRLPVTIKPAFGDKDFGDNRSTVLARKTVFSHEYLVHRTNEDYLGREAIGWTSIEKEIADWPPRTESKYEGDERISTDRLHGRCLGCPRVGGNETVNWMQRSIIPSYSLDDFYYPVPDEMDLFIRNHYIPALEFDDESGKEALGTELMEMLGE</sequence>
<dbReference type="AlphaFoldDB" id="A0AAI8Z4T2"/>
<reference evidence="1" key="1">
    <citation type="submission" date="2023-11" db="EMBL/GenBank/DDBJ databases">
        <authorList>
            <person name="Alioto T."/>
            <person name="Alioto T."/>
            <person name="Gomez Garrido J."/>
        </authorList>
    </citation>
    <scope>NUCLEOTIDE SEQUENCE</scope>
</reference>
<comment type="caution">
    <text evidence="1">The sequence shown here is derived from an EMBL/GenBank/DDBJ whole genome shotgun (WGS) entry which is preliminary data.</text>
</comment>
<evidence type="ECO:0000313" key="1">
    <source>
        <dbReference type="EMBL" id="CAK4032476.1"/>
    </source>
</evidence>
<protein>
    <submittedName>
        <fullName evidence="1">Uncharacterized protein</fullName>
    </submittedName>
</protein>
<evidence type="ECO:0000313" key="2">
    <source>
        <dbReference type="Proteomes" id="UP001296104"/>
    </source>
</evidence>
<name>A0AAI8Z4T2_9PEZI</name>